<evidence type="ECO:0000256" key="5">
    <source>
        <dbReference type="ARBA" id="ARBA00022454"/>
    </source>
</evidence>
<evidence type="ECO:0000256" key="16">
    <source>
        <dbReference type="SAM" id="MobiDB-lite"/>
    </source>
</evidence>
<keyword evidence="8" id="KW-0227">DNA damage</keyword>
<dbReference type="Gene3D" id="1.25.40.10">
    <property type="entry name" value="Tetratricopeptide repeat domain"/>
    <property type="match status" value="2"/>
</dbReference>
<accession>A0ABD0SSB7</accession>
<keyword evidence="9 15" id="KW-0802">TPR repeat</keyword>
<dbReference type="InterPro" id="IPR019734">
    <property type="entry name" value="TPR_rpt"/>
</dbReference>
<dbReference type="SMART" id="SM00028">
    <property type="entry name" value="TPR"/>
    <property type="match status" value="6"/>
</dbReference>
<dbReference type="GO" id="GO:0005634">
    <property type="term" value="C:nucleus"/>
    <property type="evidence" value="ECO:0007669"/>
    <property type="project" value="UniProtKB-SubCell"/>
</dbReference>
<evidence type="ECO:0000256" key="11">
    <source>
        <dbReference type="ARBA" id="ARBA00023043"/>
    </source>
</evidence>
<sequence length="1463" mass="164975">MEEDKLLRRKKKALNASNRRLLAEACNDLATYYYKHNRYSDALDEYKHEASICKELGLRMEWATCNRMIGEMFMLMAEFDKALKYEERHLAVAKELKNLVEEQRAMATLGRIYLLQGQSTTNEGEAKTSLKAAEKAFMKSLVLCESLHGKTSKHELMDMRARLLLNIGVVQEHLGFFDKAIECIKKAITICSNEDLYEVLHNCYTTEASLHSNKKKDYAKALSCLNKALEVASRLEDKVLKMCETLSLKADILCKMSDYQSAKQVLLKAWKLKTPDEEEHENIESNLKVVAAMCYTEDLLISSDPSDHITFKKLYEKLGDGACHLKNYAGAVEYYLKMLDHAELAGDCGKTLIPIYVSLYQTYKDMGCYNEALDYYEKEYELIKDVPKEAFTTLYNIAEALFLAKKPYHQVEKACLDARNAAKEWNKKKYEIRVLKSLLKYQEEYGETARMEDIKSELQTLGYDDFDNLENSEDEQSSVGGGDEDTTHIGDDVCLEDLTDLSDTNDEDVADKTRETRRRGKGFTIKKNMKGETQLHVACISGNKLLVERLLAKGHPVNVRDNAGWLPLHEACIHGRLEVANILINSGANVNDRGGSNCDGITPLYDAASNGHLDVVQLLLEKGAIPSLKTDFGETPLHALQKWRTGTILTKDEEVLYKNICNKINSLIEKTGGVDLNRSKSKTPVKPVKDISPPSTSKMSGRILELNSPMKRRNVIDDDSDDEINASQNDRNQMRAFPSDDTESSDDQSSDHKNKISGVKEYRSAISALRNRNANEFPEVDVKKSKPKPALLTPNEVDDDWLDDDLGINKQNNKKRKLSDPLTVVAKKPSLDNLKSSIENINKLTEPLVESNKNTKQKKSRVSDVIDVSENSSDSEYFQKNENVCPKVTAAESMANISRELNDSRYKDSREGMRRRWKRQSTLLKAGFQRKRDDDISSNSGSDNEFSRKDLNRRQTPTGFARHSSSENFYNTNDGFNVVQGMNPSIMQPVNVIQPINIVQSSKNGRTTQTQILPPAAVKVHIEDKVLLISLKLDTMNKQTISWLVEEVKSRYYKLTGVRPVFSLMTSDGAILSEDDPLSLVLASPELKTCITNWKASPAEERYLECCDALGIPASEEIQQAVGRSHTTHRLALGAKTLPSSQMRPLFRAMTHQTHITAVMIADNNIGDDGLKYLSDCLCTMKQLTHLDISRNNITAEGTKSLLNIFEKATRPICQSLDEIDISANPISDEGFRNIIKISQHVRLRVLKLNSCRITENAVNETVRSNTNFSSLETIDISNNDVKQPVVSFLMTSLNPNVITELDLENIGVEGNVVGCIATFMDSAKELRLRRFSLSNCKLVDGQFMRIFRSLGRAKHLQSVTLKHNMLTFISLKKLLQRQPPVPQINLQGCQDIFKYSPDSDFTVWLPAVNFGRCIPEINVTPVAKSDAERDSFKTFSKTWLNCFNGRGMIEHCDGGVIRFTAR</sequence>
<dbReference type="PANTHER" id="PTHR46358">
    <property type="entry name" value="TONSOKU-LIKE PROTEIN"/>
    <property type="match status" value="1"/>
</dbReference>
<evidence type="ECO:0000256" key="12">
    <source>
        <dbReference type="ARBA" id="ARBA00023204"/>
    </source>
</evidence>
<keyword evidence="5" id="KW-0158">Chromosome</keyword>
<dbReference type="Pfam" id="PF13516">
    <property type="entry name" value="LRR_6"/>
    <property type="match status" value="2"/>
</dbReference>
<evidence type="ECO:0000256" key="4">
    <source>
        <dbReference type="ARBA" id="ARBA00017829"/>
    </source>
</evidence>
<dbReference type="InterPro" id="IPR002110">
    <property type="entry name" value="Ankyrin_rpt"/>
</dbReference>
<feature type="compositionally biased region" description="Basic and acidic residues" evidence="16">
    <location>
        <begin position="749"/>
        <end position="759"/>
    </location>
</feature>
<dbReference type="GO" id="GO:0006325">
    <property type="term" value="P:chromatin organization"/>
    <property type="evidence" value="ECO:0007669"/>
    <property type="project" value="UniProtKB-KW"/>
</dbReference>
<feature type="region of interest" description="Disordered" evidence="16">
    <location>
        <begin position="777"/>
        <end position="796"/>
    </location>
</feature>
<feature type="region of interest" description="Disordered" evidence="16">
    <location>
        <begin position="674"/>
        <end position="759"/>
    </location>
</feature>
<feature type="repeat" description="TPR" evidence="15">
    <location>
        <begin position="161"/>
        <end position="194"/>
    </location>
</feature>
<evidence type="ECO:0000256" key="14">
    <source>
        <dbReference type="PROSITE-ProRule" id="PRU00023"/>
    </source>
</evidence>
<dbReference type="SUPFAM" id="SSF48452">
    <property type="entry name" value="TPR-like"/>
    <property type="match status" value="3"/>
</dbReference>
<dbReference type="Pfam" id="PF12796">
    <property type="entry name" value="Ank_2"/>
    <property type="match status" value="1"/>
</dbReference>
<dbReference type="EMBL" id="JBEDNZ010000016">
    <property type="protein sequence ID" value="KAL0822733.1"/>
    <property type="molecule type" value="Genomic_DNA"/>
</dbReference>
<dbReference type="GO" id="GO:0006281">
    <property type="term" value="P:DNA repair"/>
    <property type="evidence" value="ECO:0007669"/>
    <property type="project" value="UniProtKB-KW"/>
</dbReference>
<dbReference type="SUPFAM" id="SSF48403">
    <property type="entry name" value="Ankyrin repeat"/>
    <property type="match status" value="1"/>
</dbReference>
<evidence type="ECO:0000256" key="13">
    <source>
        <dbReference type="ARBA" id="ARBA00023242"/>
    </source>
</evidence>
<organism evidence="17 18">
    <name type="scientific">Loxostege sticticalis</name>
    <name type="common">Beet webworm moth</name>
    <dbReference type="NCBI Taxonomy" id="481309"/>
    <lineage>
        <taxon>Eukaryota</taxon>
        <taxon>Metazoa</taxon>
        <taxon>Ecdysozoa</taxon>
        <taxon>Arthropoda</taxon>
        <taxon>Hexapoda</taxon>
        <taxon>Insecta</taxon>
        <taxon>Pterygota</taxon>
        <taxon>Neoptera</taxon>
        <taxon>Endopterygota</taxon>
        <taxon>Lepidoptera</taxon>
        <taxon>Glossata</taxon>
        <taxon>Ditrysia</taxon>
        <taxon>Pyraloidea</taxon>
        <taxon>Crambidae</taxon>
        <taxon>Pyraustinae</taxon>
        <taxon>Loxostege</taxon>
    </lineage>
</organism>
<dbReference type="InterPro" id="IPR036770">
    <property type="entry name" value="Ankyrin_rpt-contain_sf"/>
</dbReference>
<keyword evidence="6" id="KW-0433">Leucine-rich repeat</keyword>
<evidence type="ECO:0000256" key="7">
    <source>
        <dbReference type="ARBA" id="ARBA00022737"/>
    </source>
</evidence>
<dbReference type="InterPro" id="IPR011990">
    <property type="entry name" value="TPR-like_helical_dom_sf"/>
</dbReference>
<dbReference type="SUPFAM" id="SSF52047">
    <property type="entry name" value="RNI-like"/>
    <property type="match status" value="1"/>
</dbReference>
<keyword evidence="10" id="KW-0156">Chromatin regulator</keyword>
<evidence type="ECO:0000313" key="17">
    <source>
        <dbReference type="EMBL" id="KAL0822733.1"/>
    </source>
</evidence>
<name>A0ABD0SSB7_LOXSC</name>
<evidence type="ECO:0000256" key="6">
    <source>
        <dbReference type="ARBA" id="ARBA00022614"/>
    </source>
</evidence>
<feature type="region of interest" description="Disordered" evidence="16">
    <location>
        <begin position="902"/>
        <end position="967"/>
    </location>
</feature>
<evidence type="ECO:0000256" key="8">
    <source>
        <dbReference type="ARBA" id="ARBA00022763"/>
    </source>
</evidence>
<keyword evidence="12" id="KW-0234">DNA repair</keyword>
<evidence type="ECO:0000256" key="3">
    <source>
        <dbReference type="ARBA" id="ARBA00010999"/>
    </source>
</evidence>
<dbReference type="Gene3D" id="3.80.10.10">
    <property type="entry name" value="Ribonuclease Inhibitor"/>
    <property type="match status" value="1"/>
</dbReference>
<keyword evidence="11 14" id="KW-0040">ANK repeat</keyword>
<evidence type="ECO:0000256" key="2">
    <source>
        <dbReference type="ARBA" id="ARBA00004286"/>
    </source>
</evidence>
<evidence type="ECO:0000256" key="15">
    <source>
        <dbReference type="PROSITE-ProRule" id="PRU00339"/>
    </source>
</evidence>
<protein>
    <recommendedName>
        <fullName evidence="4">Tonsoku-like protein</fullName>
    </recommendedName>
</protein>
<feature type="compositionally biased region" description="Basic and acidic residues" evidence="16">
    <location>
        <begin position="902"/>
        <end position="914"/>
    </location>
</feature>
<dbReference type="InterPro" id="IPR052311">
    <property type="entry name" value="MMS22L-TONSL_complex_comp"/>
</dbReference>
<dbReference type="InterPro" id="IPR032675">
    <property type="entry name" value="LRR_dom_sf"/>
</dbReference>
<feature type="repeat" description="ANK" evidence="14">
    <location>
        <begin position="599"/>
        <end position="631"/>
    </location>
</feature>
<feature type="compositionally biased region" description="Acidic residues" evidence="16">
    <location>
        <begin position="466"/>
        <end position="476"/>
    </location>
</feature>
<evidence type="ECO:0000313" key="18">
    <source>
        <dbReference type="Proteomes" id="UP001549921"/>
    </source>
</evidence>
<dbReference type="PROSITE" id="PS50005">
    <property type="entry name" value="TPR"/>
    <property type="match status" value="1"/>
</dbReference>
<comment type="similarity">
    <text evidence="3">Belongs to the Tonsoku family.</text>
</comment>
<dbReference type="Proteomes" id="UP001549921">
    <property type="component" value="Unassembled WGS sequence"/>
</dbReference>
<proteinExistence type="inferred from homology"/>
<dbReference type="PROSITE" id="PS50088">
    <property type="entry name" value="ANK_REPEAT"/>
    <property type="match status" value="3"/>
</dbReference>
<evidence type="ECO:0000256" key="10">
    <source>
        <dbReference type="ARBA" id="ARBA00022853"/>
    </source>
</evidence>
<reference evidence="17 18" key="1">
    <citation type="submission" date="2024-06" db="EMBL/GenBank/DDBJ databases">
        <title>A chromosome-level genome assembly of beet webworm, Loxostege sticticalis.</title>
        <authorList>
            <person name="Zhang Y."/>
        </authorList>
    </citation>
    <scope>NUCLEOTIDE SEQUENCE [LARGE SCALE GENOMIC DNA]</scope>
    <source>
        <strain evidence="17">AQ028</strain>
        <tissue evidence="17">Male pupae</tissue>
    </source>
</reference>
<gene>
    <name evidence="17" type="ORF">ABMA28_004750</name>
</gene>
<dbReference type="Pfam" id="PF00023">
    <property type="entry name" value="Ank"/>
    <property type="match status" value="1"/>
</dbReference>
<dbReference type="PROSITE" id="PS50297">
    <property type="entry name" value="ANK_REP_REGION"/>
    <property type="match status" value="3"/>
</dbReference>
<comment type="caution">
    <text evidence="17">The sequence shown here is derived from an EMBL/GenBank/DDBJ whole genome shotgun (WGS) entry which is preliminary data.</text>
</comment>
<dbReference type="PANTHER" id="PTHR46358:SF1">
    <property type="entry name" value="TONSOKU-LIKE PROTEIN"/>
    <property type="match status" value="1"/>
</dbReference>
<keyword evidence="7" id="KW-0677">Repeat</keyword>
<feature type="repeat" description="ANK" evidence="14">
    <location>
        <begin position="563"/>
        <end position="595"/>
    </location>
</feature>
<feature type="region of interest" description="Disordered" evidence="16">
    <location>
        <begin position="466"/>
        <end position="486"/>
    </location>
</feature>
<keyword evidence="13" id="KW-0539">Nucleus</keyword>
<dbReference type="InterPro" id="IPR001611">
    <property type="entry name" value="Leu-rich_rpt"/>
</dbReference>
<evidence type="ECO:0000256" key="9">
    <source>
        <dbReference type="ARBA" id="ARBA00022803"/>
    </source>
</evidence>
<dbReference type="Gene3D" id="1.25.40.20">
    <property type="entry name" value="Ankyrin repeat-containing domain"/>
    <property type="match status" value="1"/>
</dbReference>
<comment type="subcellular location">
    <subcellularLocation>
        <location evidence="2">Chromosome</location>
    </subcellularLocation>
    <subcellularLocation>
        <location evidence="1">Nucleus</location>
    </subcellularLocation>
</comment>
<feature type="repeat" description="ANK" evidence="14">
    <location>
        <begin position="530"/>
        <end position="562"/>
    </location>
</feature>
<dbReference type="SMART" id="SM00248">
    <property type="entry name" value="ANK"/>
    <property type="match status" value="3"/>
</dbReference>
<dbReference type="GO" id="GO:0005694">
    <property type="term" value="C:chromosome"/>
    <property type="evidence" value="ECO:0007669"/>
    <property type="project" value="UniProtKB-SubCell"/>
</dbReference>
<evidence type="ECO:0000256" key="1">
    <source>
        <dbReference type="ARBA" id="ARBA00004123"/>
    </source>
</evidence>